<gene>
    <name evidence="1" type="ORF">UTRI_06723</name>
</gene>
<sequence>MHVDERSGGETIYEKAGRWKEAARGFGTNATGSSTCARDHVAAIPRLRENKVRLRLSWASWLTNEAVERSGICTGVAFAAGTRKRALSWDLSENVRRTAGRRMTRRELCVGALLLHLARRVIGKTRPRVSSGSELKKDDLLQIRCIGSPADETEDKTRTGNGSGIGNKCGFRARDRRRAKGWLGCS</sequence>
<evidence type="ECO:0000313" key="2">
    <source>
        <dbReference type="Proteomes" id="UP000324022"/>
    </source>
</evidence>
<dbReference type="Proteomes" id="UP000324022">
    <property type="component" value="Unassembled WGS sequence"/>
</dbReference>
<accession>A0A5C3EQ59</accession>
<dbReference type="AlphaFoldDB" id="A0A5C3EQ59"/>
<dbReference type="EMBL" id="OOIN01000041">
    <property type="protein sequence ID" value="SPO31886.1"/>
    <property type="molecule type" value="Genomic_DNA"/>
</dbReference>
<organism evidence="1 2">
    <name type="scientific">Ustilago trichophora</name>
    <dbReference type="NCBI Taxonomy" id="86804"/>
    <lineage>
        <taxon>Eukaryota</taxon>
        <taxon>Fungi</taxon>
        <taxon>Dikarya</taxon>
        <taxon>Basidiomycota</taxon>
        <taxon>Ustilaginomycotina</taxon>
        <taxon>Ustilaginomycetes</taxon>
        <taxon>Ustilaginales</taxon>
        <taxon>Ustilaginaceae</taxon>
        <taxon>Ustilago</taxon>
    </lineage>
</organism>
<protein>
    <submittedName>
        <fullName evidence="1">Uncharacterized protein</fullName>
    </submittedName>
</protein>
<keyword evidence="2" id="KW-1185">Reference proteome</keyword>
<proteinExistence type="predicted"/>
<evidence type="ECO:0000313" key="1">
    <source>
        <dbReference type="EMBL" id="SPO31886.1"/>
    </source>
</evidence>
<reference evidence="1 2" key="1">
    <citation type="submission" date="2018-03" db="EMBL/GenBank/DDBJ databases">
        <authorList>
            <person name="Guldener U."/>
        </authorList>
    </citation>
    <scope>NUCLEOTIDE SEQUENCE [LARGE SCALE GENOMIC DNA]</scope>
    <source>
        <strain evidence="1 2">NBRC100155</strain>
    </source>
</reference>
<name>A0A5C3EQ59_9BASI</name>